<dbReference type="SUPFAM" id="SSF74924">
    <property type="entry name" value="Cap-Gly domain"/>
    <property type="match status" value="1"/>
</dbReference>
<dbReference type="PROSITE" id="PS00845">
    <property type="entry name" value="CAP_GLY_1"/>
    <property type="match status" value="1"/>
</dbReference>
<evidence type="ECO:0000256" key="3">
    <source>
        <dbReference type="ARBA" id="ARBA00022701"/>
    </source>
</evidence>
<evidence type="ECO:0000256" key="5">
    <source>
        <dbReference type="ARBA" id="ARBA00023054"/>
    </source>
</evidence>
<keyword evidence="6" id="KW-0206">Cytoskeleton</keyword>
<feature type="compositionally biased region" description="Low complexity" evidence="8">
    <location>
        <begin position="259"/>
        <end position="279"/>
    </location>
</feature>
<sequence>MSRLPSAPGVSSGIPPPKSSRLSRQPSVDFKRKKDQAPPPLKSTKSTRTPSLSRVSVSSYEDVDSPTTPSRYSMSSIGSTQTAFTSPRSSLTSPKSMSKRASKPPPEPARLSESPIPAGLSVNDRVAVDSMNIVGTLRFLGQTHFKAGLWAGIELDIVGAGKNDGSVAGKRYFSCPPQTGLFIQANKVAPLDRDSDSVRSISPPYGRPQSAQNRASLNQITAGSRAARYIGMTASQLTQRAQTEHQKRPTMSPSMQIKRTSLSSQRSTTIRRSQSTIQSPTPTRRDSPPHLPMATAGIPSPAITPTSNSVHETDADEFDGSEDVLIMNNHEAMLTDTPEPANMAMSKSTDPTAAIDSETAHARLERVLGEAISQAPDETVMRLQQLQLRVEVLEAENKFLKLENAQNKTAQQILERSMVLKKKDGSGNEDDNDASYFTLEGHKAIVQEIKDEHEALIKTWENRTSELDATIKKLEDRVSELESEQAKLIQERDDLLKQVADARKEKTQMEHKVHELEEKVAVAEANAAAAQASRAVCTTTANFYSQDPDEMREKQMQMEMEMEEVHEKMSSLMDAMRAKDLFLGTLSEQVETHRNNVEEKEREIRRIRADADRHAREKERLREEINELEKKWLEHQECATKEQFDKLKQELTQAKESLAKESAIVEDYRKRVKDLEKSVDELKLAGMESIELYENSVELHRVDMEAINATLMDERRKVSELKVEREDLRKAGLDAIEAYEATIEELKSKHSTAVEEYERKREDMQATIDKLKQEIEQLVNASNQTEEVEKIKGVWESERKRLEEEAEAKNQTLLREREEHEQIKADLEKLREQVKESEKISKEKQKLDEQIQRLQADYTEQLNARNKYLDDVRAAVESQKKTEGELRRTIDSKEKAERDLLTAQENLVRAESSLAELRSHGPMDSEVLAKERQQHNKDMDMLRSEIEKLEAQNLMLTKQKESAELAAKANESDKGAREQWKKEVELLQAENKRLAEAHKQAETECLKLMDEVEKLHAESSLQPQIISLNDCKTEDEKVQRLQEQLTESKRQMERLLVRHSAEVRQLNEKQAEEDSSRQREITTLRRDISELETLIESKIFKEADLEEALEKERKQVGRLEDELSDLKDQIRQLSRQQNETERLITKNTATTATSAAVPDKGPYCELCEVPGHDTLSCKVALDTSTVKEGDKPVSYSSF</sequence>
<dbReference type="GO" id="GO:0005874">
    <property type="term" value="C:microtubule"/>
    <property type="evidence" value="ECO:0007669"/>
    <property type="project" value="UniProtKB-KW"/>
</dbReference>
<evidence type="ECO:0000259" key="9">
    <source>
        <dbReference type="PROSITE" id="PS50245"/>
    </source>
</evidence>
<dbReference type="InterPro" id="IPR036859">
    <property type="entry name" value="CAP-Gly_dom_sf"/>
</dbReference>
<keyword evidence="3" id="KW-0493">Microtubule</keyword>
<dbReference type="AlphaFoldDB" id="A0A8H7BSR8"/>
<feature type="coiled-coil region" evidence="7">
    <location>
        <begin position="457"/>
        <end position="533"/>
    </location>
</feature>
<dbReference type="OrthoDB" id="2130750at2759"/>
<dbReference type="Pfam" id="PF16641">
    <property type="entry name" value="CLIP1_ZNF"/>
    <property type="match status" value="1"/>
</dbReference>
<dbReference type="Pfam" id="PF01302">
    <property type="entry name" value="CAP_GLY"/>
    <property type="match status" value="1"/>
</dbReference>
<feature type="region of interest" description="Disordered" evidence="8">
    <location>
        <begin position="1"/>
        <end position="116"/>
    </location>
</feature>
<comment type="caution">
    <text evidence="10">The sequence shown here is derived from an EMBL/GenBank/DDBJ whole genome shotgun (WGS) entry which is preliminary data.</text>
</comment>
<proteinExistence type="predicted"/>
<dbReference type="SMART" id="SM01052">
    <property type="entry name" value="CAP_GLY"/>
    <property type="match status" value="1"/>
</dbReference>
<feature type="coiled-coil region" evidence="7">
    <location>
        <begin position="1102"/>
        <end position="1146"/>
    </location>
</feature>
<feature type="domain" description="CAP-Gly" evidence="9">
    <location>
        <begin position="141"/>
        <end position="184"/>
    </location>
</feature>
<comment type="subcellular location">
    <subcellularLocation>
        <location evidence="1">Cytoplasm</location>
        <location evidence="1">Cytoskeleton</location>
    </subcellularLocation>
</comment>
<feature type="region of interest" description="Disordered" evidence="8">
    <location>
        <begin position="237"/>
        <end position="315"/>
    </location>
</feature>
<feature type="compositionally biased region" description="Polar residues" evidence="8">
    <location>
        <begin position="43"/>
        <end position="96"/>
    </location>
</feature>
<keyword evidence="5 7" id="KW-0175">Coiled coil</keyword>
<organism evidence="10 11">
    <name type="scientific">Apophysomyces ossiformis</name>
    <dbReference type="NCBI Taxonomy" id="679940"/>
    <lineage>
        <taxon>Eukaryota</taxon>
        <taxon>Fungi</taxon>
        <taxon>Fungi incertae sedis</taxon>
        <taxon>Mucoromycota</taxon>
        <taxon>Mucoromycotina</taxon>
        <taxon>Mucoromycetes</taxon>
        <taxon>Mucorales</taxon>
        <taxon>Mucorineae</taxon>
        <taxon>Mucoraceae</taxon>
        <taxon>Apophysomyces</taxon>
    </lineage>
</organism>
<accession>A0A8H7BSR8</accession>
<dbReference type="Proteomes" id="UP000605846">
    <property type="component" value="Unassembled WGS sequence"/>
</dbReference>
<dbReference type="EMBL" id="JABAYA010000158">
    <property type="protein sequence ID" value="KAF7723253.1"/>
    <property type="molecule type" value="Genomic_DNA"/>
</dbReference>
<evidence type="ECO:0000256" key="4">
    <source>
        <dbReference type="ARBA" id="ARBA00022737"/>
    </source>
</evidence>
<evidence type="ECO:0000256" key="6">
    <source>
        <dbReference type="ARBA" id="ARBA00023212"/>
    </source>
</evidence>
<feature type="compositionally biased region" description="Polar residues" evidence="8">
    <location>
        <begin position="249"/>
        <end position="258"/>
    </location>
</feature>
<evidence type="ECO:0000313" key="10">
    <source>
        <dbReference type="EMBL" id="KAF7723253.1"/>
    </source>
</evidence>
<evidence type="ECO:0000256" key="2">
    <source>
        <dbReference type="ARBA" id="ARBA00022490"/>
    </source>
</evidence>
<feature type="region of interest" description="Disordered" evidence="8">
    <location>
        <begin position="193"/>
        <end position="215"/>
    </location>
</feature>
<keyword evidence="4" id="KW-0677">Repeat</keyword>
<evidence type="ECO:0000256" key="1">
    <source>
        <dbReference type="ARBA" id="ARBA00004245"/>
    </source>
</evidence>
<dbReference type="InterPro" id="IPR032108">
    <property type="entry name" value="CLIP1_ZNF"/>
</dbReference>
<dbReference type="PANTHER" id="PTHR18916">
    <property type="entry name" value="DYNACTIN 1-RELATED MICROTUBULE-BINDING"/>
    <property type="match status" value="1"/>
</dbReference>
<feature type="coiled-coil region" evidence="7">
    <location>
        <begin position="583"/>
        <end position="1069"/>
    </location>
</feature>
<keyword evidence="11" id="KW-1185">Reference proteome</keyword>
<evidence type="ECO:0000313" key="11">
    <source>
        <dbReference type="Proteomes" id="UP000605846"/>
    </source>
</evidence>
<protein>
    <recommendedName>
        <fullName evidence="9">CAP-Gly domain-containing protein</fullName>
    </recommendedName>
</protein>
<reference evidence="10" key="1">
    <citation type="submission" date="2020-01" db="EMBL/GenBank/DDBJ databases">
        <title>Genome Sequencing of Three Apophysomyces-Like Fungal Strains Confirms a Novel Fungal Genus in the Mucoromycota with divergent Burkholderia-like Endosymbiotic Bacteria.</title>
        <authorList>
            <person name="Stajich J.E."/>
            <person name="Macias A.M."/>
            <person name="Carter-House D."/>
            <person name="Lovett B."/>
            <person name="Kasson L.R."/>
            <person name="Berry K."/>
            <person name="Grigoriev I."/>
            <person name="Chang Y."/>
            <person name="Spatafora J."/>
            <person name="Kasson M.T."/>
        </authorList>
    </citation>
    <scope>NUCLEOTIDE SEQUENCE</scope>
    <source>
        <strain evidence="10">NRRL A-21654</strain>
    </source>
</reference>
<evidence type="ECO:0000256" key="7">
    <source>
        <dbReference type="SAM" id="Coils"/>
    </source>
</evidence>
<dbReference type="Gene3D" id="2.30.30.190">
    <property type="entry name" value="CAP Gly-rich-like domain"/>
    <property type="match status" value="1"/>
</dbReference>
<evidence type="ECO:0000256" key="8">
    <source>
        <dbReference type="SAM" id="MobiDB-lite"/>
    </source>
</evidence>
<dbReference type="InterPro" id="IPR000938">
    <property type="entry name" value="CAP-Gly_domain"/>
</dbReference>
<dbReference type="PROSITE" id="PS50245">
    <property type="entry name" value="CAP_GLY_2"/>
    <property type="match status" value="1"/>
</dbReference>
<keyword evidence="2" id="KW-0963">Cytoplasm</keyword>
<name>A0A8H7BSR8_9FUNG</name>
<gene>
    <name evidence="10" type="ORF">EC973_002146</name>
</gene>